<accession>A0ABW2KWL1</accession>
<dbReference type="Pfam" id="PF06082">
    <property type="entry name" value="YjbH"/>
    <property type="match status" value="1"/>
</dbReference>
<proteinExistence type="predicted"/>
<protein>
    <submittedName>
        <fullName evidence="2">YjbH domain-containing protein</fullName>
    </submittedName>
</protein>
<name>A0ABW2KWL1_9PROT</name>
<reference evidence="3" key="1">
    <citation type="journal article" date="2019" name="Int. J. Syst. Evol. Microbiol.">
        <title>The Global Catalogue of Microorganisms (GCM) 10K type strain sequencing project: providing services to taxonomists for standard genome sequencing and annotation.</title>
        <authorList>
            <consortium name="The Broad Institute Genomics Platform"/>
            <consortium name="The Broad Institute Genome Sequencing Center for Infectious Disease"/>
            <person name="Wu L."/>
            <person name="Ma J."/>
        </authorList>
    </citation>
    <scope>NUCLEOTIDE SEQUENCE [LARGE SCALE GENOMIC DNA]</scope>
    <source>
        <strain evidence="3">CGMCC 1.16275</strain>
    </source>
</reference>
<keyword evidence="3" id="KW-1185">Reference proteome</keyword>
<keyword evidence="1" id="KW-0732">Signal</keyword>
<evidence type="ECO:0000313" key="2">
    <source>
        <dbReference type="EMBL" id="MFC7334441.1"/>
    </source>
</evidence>
<evidence type="ECO:0000256" key="1">
    <source>
        <dbReference type="SAM" id="SignalP"/>
    </source>
</evidence>
<feature type="chain" id="PRO_5046518363" evidence="1">
    <location>
        <begin position="23"/>
        <end position="572"/>
    </location>
</feature>
<gene>
    <name evidence="2" type="ORF">ACFQPS_14830</name>
</gene>
<dbReference type="InterPro" id="IPR010344">
    <property type="entry name" value="YbjH"/>
</dbReference>
<dbReference type="Proteomes" id="UP001596456">
    <property type="component" value="Unassembled WGS sequence"/>
</dbReference>
<organism evidence="2 3">
    <name type="scientific">Rhodocista pekingensis</name>
    <dbReference type="NCBI Taxonomy" id="201185"/>
    <lineage>
        <taxon>Bacteria</taxon>
        <taxon>Pseudomonadati</taxon>
        <taxon>Pseudomonadota</taxon>
        <taxon>Alphaproteobacteria</taxon>
        <taxon>Rhodospirillales</taxon>
        <taxon>Azospirillaceae</taxon>
        <taxon>Rhodocista</taxon>
    </lineage>
</organism>
<dbReference type="RefSeq" id="WP_377360000.1">
    <property type="nucleotide sequence ID" value="NZ_JBHTCM010000016.1"/>
</dbReference>
<dbReference type="EMBL" id="JBHTCM010000016">
    <property type="protein sequence ID" value="MFC7334441.1"/>
    <property type="molecule type" value="Genomic_DNA"/>
</dbReference>
<evidence type="ECO:0000313" key="3">
    <source>
        <dbReference type="Proteomes" id="UP001596456"/>
    </source>
</evidence>
<feature type="signal peptide" evidence="1">
    <location>
        <begin position="1"/>
        <end position="22"/>
    </location>
</feature>
<comment type="caution">
    <text evidence="2">The sequence shown here is derived from an EMBL/GenBank/DDBJ whole genome shotgun (WGS) entry which is preliminary data.</text>
</comment>
<sequence length="572" mass="58590">MTGRTSALLLLLCLLLPGTVRASPPPPLPTGRPDAVLPADGSGWLALETGRDGAAVAAGLRPLPGLLLGLRQAPGGDAGADLSWQVLPAGHTTPSLLAGMRGLGGGGPDRTGFLAAGTWIGPLDLTLGAAWTDSAVRPYGTLRWAPSGGDLALSAEAGRVGRLERPRLAAQWQALPWLTLGAGVEAGTGPFLTLRLTATDATLPRPPARAARLAVTAPGRAVAEVPEEAETAAVAGRAARAAGAGADGRVRVDLTAGDLPGVRLDLPAADLERALRGRGSVDEIARRTRLAAAEGPPPRPPLLRPRLDLLLEQGPLPAEAGWGQRLSADLGALLRPLPGLRLEGSTRLTLAASHGDMPEDGEAPDRGRADAAAFAARRLSPSRLMASWVAGPAPGWSVLAEAGLLEEMYGGAGGEVMLRPPLARWRLGAELHRVWKREPEALRFLPWGGVTTGFAVAGYDLPGADAEVELRAGRYLDGGWGAALALERRLGDGASLSGEVGLAGGVTVALGLTLPLGAVAEPVEGRAALSLHPLARKAGQRLDRRGGLAALTDPAGAGRLTRGWPHLLDGAS</sequence>